<organism evidence="1 2">
    <name type="scientific">Lacibacterium aquatile</name>
    <dbReference type="NCBI Taxonomy" id="1168082"/>
    <lineage>
        <taxon>Bacteria</taxon>
        <taxon>Pseudomonadati</taxon>
        <taxon>Pseudomonadota</taxon>
        <taxon>Alphaproteobacteria</taxon>
        <taxon>Rhodospirillales</taxon>
        <taxon>Rhodospirillaceae</taxon>
    </lineage>
</organism>
<evidence type="ECO:0000313" key="2">
    <source>
        <dbReference type="Proteomes" id="UP001597295"/>
    </source>
</evidence>
<accession>A0ABW5DU89</accession>
<proteinExistence type="predicted"/>
<reference evidence="2" key="1">
    <citation type="journal article" date="2019" name="Int. J. Syst. Evol. Microbiol.">
        <title>The Global Catalogue of Microorganisms (GCM) 10K type strain sequencing project: providing services to taxonomists for standard genome sequencing and annotation.</title>
        <authorList>
            <consortium name="The Broad Institute Genomics Platform"/>
            <consortium name="The Broad Institute Genome Sequencing Center for Infectious Disease"/>
            <person name="Wu L."/>
            <person name="Ma J."/>
        </authorList>
    </citation>
    <scope>NUCLEOTIDE SEQUENCE [LARGE SCALE GENOMIC DNA]</scope>
    <source>
        <strain evidence="2">CGMCC 1.19062</strain>
    </source>
</reference>
<dbReference type="RefSeq" id="WP_379876557.1">
    <property type="nucleotide sequence ID" value="NZ_JBHUIP010000012.1"/>
</dbReference>
<sequence>MFGWGDKSPDPTTWGWPRAVAVYDLAQARQVATIALELKVGVTLLSAPFAAADVGVGWMVTLGQMIGEEFPDLEIKIALDCGTASGRALGALRSPGLDGVIFNGPHDTFLKLADIAEDAGVLLVKERPSAVDLLNQPPEKIERLVTDWLGK</sequence>
<keyword evidence="2" id="KW-1185">Reference proteome</keyword>
<name>A0ABW5DU89_9PROT</name>
<dbReference type="Proteomes" id="UP001597295">
    <property type="component" value="Unassembled WGS sequence"/>
</dbReference>
<dbReference type="EMBL" id="JBHUIP010000012">
    <property type="protein sequence ID" value="MFD2263536.1"/>
    <property type="molecule type" value="Genomic_DNA"/>
</dbReference>
<gene>
    <name evidence="1" type="ORF">ACFSM5_11605</name>
</gene>
<comment type="caution">
    <text evidence="1">The sequence shown here is derived from an EMBL/GenBank/DDBJ whole genome shotgun (WGS) entry which is preliminary data.</text>
</comment>
<protein>
    <submittedName>
        <fullName evidence="1">Uncharacterized protein</fullName>
    </submittedName>
</protein>
<evidence type="ECO:0000313" key="1">
    <source>
        <dbReference type="EMBL" id="MFD2263536.1"/>
    </source>
</evidence>